<sequence>MRHVTTPPARAPWSYPPKRRSHTSKNRRESAGGSTVATSAGGCVGFSFLWFSIRAHHTALLSPPYQGR</sequence>
<accession>A0A067M3Y6</accession>
<reference evidence="3" key="1">
    <citation type="journal article" date="2014" name="Proc. Natl. Acad. Sci. U.S.A.">
        <title>Extensive sampling of basidiomycete genomes demonstrates inadequacy of the white-rot/brown-rot paradigm for wood decay fungi.</title>
        <authorList>
            <person name="Riley R."/>
            <person name="Salamov A.A."/>
            <person name="Brown D.W."/>
            <person name="Nagy L.G."/>
            <person name="Floudas D."/>
            <person name="Held B.W."/>
            <person name="Levasseur A."/>
            <person name="Lombard V."/>
            <person name="Morin E."/>
            <person name="Otillar R."/>
            <person name="Lindquist E.A."/>
            <person name="Sun H."/>
            <person name="LaButti K.M."/>
            <person name="Schmutz J."/>
            <person name="Jabbour D."/>
            <person name="Luo H."/>
            <person name="Baker S.E."/>
            <person name="Pisabarro A.G."/>
            <person name="Walton J.D."/>
            <person name="Blanchette R.A."/>
            <person name="Henrissat B."/>
            <person name="Martin F."/>
            <person name="Cullen D."/>
            <person name="Hibbett D.S."/>
            <person name="Grigoriev I.V."/>
        </authorList>
    </citation>
    <scope>NUCLEOTIDE SEQUENCE [LARGE SCALE GENOMIC DNA]</scope>
    <source>
        <strain evidence="3">FD-172 SS1</strain>
    </source>
</reference>
<proteinExistence type="predicted"/>
<gene>
    <name evidence="2" type="ORF">BOTBODRAFT_178151</name>
</gene>
<dbReference type="Proteomes" id="UP000027195">
    <property type="component" value="Unassembled WGS sequence"/>
</dbReference>
<organism evidence="2 3">
    <name type="scientific">Botryobasidium botryosum (strain FD-172 SS1)</name>
    <dbReference type="NCBI Taxonomy" id="930990"/>
    <lineage>
        <taxon>Eukaryota</taxon>
        <taxon>Fungi</taxon>
        <taxon>Dikarya</taxon>
        <taxon>Basidiomycota</taxon>
        <taxon>Agaricomycotina</taxon>
        <taxon>Agaricomycetes</taxon>
        <taxon>Cantharellales</taxon>
        <taxon>Botryobasidiaceae</taxon>
        <taxon>Botryobasidium</taxon>
    </lineage>
</organism>
<evidence type="ECO:0000313" key="3">
    <source>
        <dbReference type="Proteomes" id="UP000027195"/>
    </source>
</evidence>
<dbReference type="HOGENOM" id="CLU_2793659_0_0_1"/>
<dbReference type="EMBL" id="KL198067">
    <property type="protein sequence ID" value="KDQ10488.1"/>
    <property type="molecule type" value="Genomic_DNA"/>
</dbReference>
<evidence type="ECO:0000256" key="1">
    <source>
        <dbReference type="SAM" id="MobiDB-lite"/>
    </source>
</evidence>
<dbReference type="InParanoid" id="A0A067M3Y6"/>
<keyword evidence="3" id="KW-1185">Reference proteome</keyword>
<dbReference type="AlphaFoldDB" id="A0A067M3Y6"/>
<feature type="region of interest" description="Disordered" evidence="1">
    <location>
        <begin position="1"/>
        <end position="36"/>
    </location>
</feature>
<protein>
    <submittedName>
        <fullName evidence="2">Uncharacterized protein</fullName>
    </submittedName>
</protein>
<name>A0A067M3Y6_BOTB1</name>
<evidence type="ECO:0000313" key="2">
    <source>
        <dbReference type="EMBL" id="KDQ10488.1"/>
    </source>
</evidence>